<dbReference type="PROSITE" id="PS51257">
    <property type="entry name" value="PROKAR_LIPOPROTEIN"/>
    <property type="match status" value="1"/>
</dbReference>
<evidence type="ECO:0000259" key="13">
    <source>
        <dbReference type="Pfam" id="PF11838"/>
    </source>
</evidence>
<gene>
    <name evidence="15" type="primary">pepN_2</name>
    <name evidence="15" type="ordered locus">TERTU_2955</name>
</gene>
<dbReference type="InterPro" id="IPR045357">
    <property type="entry name" value="Aminopeptidase_N-like_N"/>
</dbReference>
<proteinExistence type="inferred from homology"/>
<feature type="domain" description="ERAP1-like C-terminal" evidence="13">
    <location>
        <begin position="568"/>
        <end position="864"/>
    </location>
</feature>
<comment type="catalytic activity">
    <reaction evidence="1">
        <text>Release of an N-terminal amino acid, Xaa-|-Yaa- from a peptide, amide or arylamide. Xaa is preferably Ala, but may be most amino acids including Pro (slow action). When a terminal hydrophobic residue is followed by a prolyl residue, the two may be released as an intact Xaa-Pro dipeptide.</text>
        <dbReference type="EC" id="3.4.11.2"/>
    </reaction>
</comment>
<keyword evidence="6 15" id="KW-0031">Aminopeptidase</keyword>
<evidence type="ECO:0000256" key="7">
    <source>
        <dbReference type="ARBA" id="ARBA00022670"/>
    </source>
</evidence>
<dbReference type="InterPro" id="IPR027268">
    <property type="entry name" value="Peptidase_M4/M1_CTD_sf"/>
</dbReference>
<dbReference type="PANTHER" id="PTHR11533:SF174">
    <property type="entry name" value="PUROMYCIN-SENSITIVE AMINOPEPTIDASE-RELATED"/>
    <property type="match status" value="1"/>
</dbReference>
<keyword evidence="16" id="KW-1185">Reference proteome</keyword>
<feature type="domain" description="Aminopeptidase N-like N-terminal" evidence="14">
    <location>
        <begin position="70"/>
        <end position="234"/>
    </location>
</feature>
<dbReference type="InterPro" id="IPR001930">
    <property type="entry name" value="Peptidase_M1"/>
</dbReference>
<dbReference type="EC" id="3.4.11.2" evidence="4"/>
<dbReference type="GO" id="GO:0006508">
    <property type="term" value="P:proteolysis"/>
    <property type="evidence" value="ECO:0007669"/>
    <property type="project" value="UniProtKB-KW"/>
</dbReference>
<evidence type="ECO:0000256" key="3">
    <source>
        <dbReference type="ARBA" id="ARBA00010136"/>
    </source>
</evidence>
<keyword evidence="8" id="KW-0479">Metal-binding</keyword>
<keyword evidence="9 15" id="KW-0378">Hydrolase</keyword>
<evidence type="ECO:0000256" key="4">
    <source>
        <dbReference type="ARBA" id="ARBA00012564"/>
    </source>
</evidence>
<dbReference type="InterPro" id="IPR042097">
    <property type="entry name" value="Aminopeptidase_N-like_N_sf"/>
</dbReference>
<evidence type="ECO:0000256" key="11">
    <source>
        <dbReference type="ARBA" id="ARBA00023049"/>
    </source>
</evidence>
<evidence type="ECO:0000256" key="10">
    <source>
        <dbReference type="ARBA" id="ARBA00022833"/>
    </source>
</evidence>
<dbReference type="InterPro" id="IPR024571">
    <property type="entry name" value="ERAP1-like_C_dom"/>
</dbReference>
<dbReference type="GO" id="GO:0042277">
    <property type="term" value="F:peptide binding"/>
    <property type="evidence" value="ECO:0007669"/>
    <property type="project" value="TreeGrafter"/>
</dbReference>
<reference evidence="15 16" key="1">
    <citation type="journal article" date="2009" name="PLoS ONE">
        <title>The complete genome of Teredinibacter turnerae T7901: an intracellular endosymbiont of marine wood-boring bivalves (shipworms).</title>
        <authorList>
            <person name="Yang J.C."/>
            <person name="Madupu R."/>
            <person name="Durkin A.S."/>
            <person name="Ekborg N.A."/>
            <person name="Pedamallu C.S."/>
            <person name="Hostetler J.B."/>
            <person name="Radune D."/>
            <person name="Toms B.S."/>
            <person name="Henrissat B."/>
            <person name="Coutinho P.M."/>
            <person name="Schwarz S."/>
            <person name="Field L."/>
            <person name="Trindade-Silva A.E."/>
            <person name="Soares C.A.G."/>
            <person name="Elshahawi S."/>
            <person name="Hanora A."/>
            <person name="Schmidt E.W."/>
            <person name="Haygood M.G."/>
            <person name="Posfai J."/>
            <person name="Benner J."/>
            <person name="Madinger C."/>
            <person name="Nove J."/>
            <person name="Anton B."/>
            <person name="Chaudhary K."/>
            <person name="Foster J."/>
            <person name="Holman A."/>
            <person name="Kumar S."/>
            <person name="Lessard P.A."/>
            <person name="Luyten Y.A."/>
            <person name="Slatko B."/>
            <person name="Wood N."/>
            <person name="Wu B."/>
            <person name="Teplitski M."/>
            <person name="Mougous J.D."/>
            <person name="Ward N."/>
            <person name="Eisen J.A."/>
            <person name="Badger J.H."/>
            <person name="Distel D.L."/>
        </authorList>
    </citation>
    <scope>NUCLEOTIDE SEQUENCE [LARGE SCALE GENOMIC DNA]</scope>
    <source>
        <strain evidence="16">ATCC 39867 / T7901</strain>
    </source>
</reference>
<evidence type="ECO:0000313" key="15">
    <source>
        <dbReference type="EMBL" id="ACR11237.1"/>
    </source>
</evidence>
<comment type="cofactor">
    <cofactor evidence="2">
        <name>Zn(2+)</name>
        <dbReference type="ChEBI" id="CHEBI:29105"/>
    </cofactor>
</comment>
<dbReference type="Pfam" id="PF17900">
    <property type="entry name" value="Peptidase_M1_N"/>
    <property type="match status" value="1"/>
</dbReference>
<dbReference type="SUPFAM" id="SSF63737">
    <property type="entry name" value="Leukotriene A4 hydrolase N-terminal domain"/>
    <property type="match status" value="1"/>
</dbReference>
<dbReference type="Pfam" id="PF11838">
    <property type="entry name" value="ERAP1_C"/>
    <property type="match status" value="1"/>
</dbReference>
<dbReference type="PRINTS" id="PR00756">
    <property type="entry name" value="ALADIPTASE"/>
</dbReference>
<evidence type="ECO:0000259" key="12">
    <source>
        <dbReference type="Pfam" id="PF01433"/>
    </source>
</evidence>
<evidence type="ECO:0000259" key="14">
    <source>
        <dbReference type="Pfam" id="PF17900"/>
    </source>
</evidence>
<dbReference type="HOGENOM" id="CLU_007335_1_1_6"/>
<dbReference type="PANTHER" id="PTHR11533">
    <property type="entry name" value="PROTEASE M1 ZINC METALLOPROTEASE"/>
    <property type="match status" value="1"/>
</dbReference>
<dbReference type="EMBL" id="CP001614">
    <property type="protein sequence ID" value="ACR11237.1"/>
    <property type="molecule type" value="Genomic_DNA"/>
</dbReference>
<dbReference type="SUPFAM" id="SSF55486">
    <property type="entry name" value="Metalloproteases ('zincins'), catalytic domain"/>
    <property type="match status" value="1"/>
</dbReference>
<comment type="similarity">
    <text evidence="3">Belongs to the peptidase M1 family.</text>
</comment>
<keyword evidence="7" id="KW-0645">Protease</keyword>
<dbReference type="InterPro" id="IPR012778">
    <property type="entry name" value="Pept_M1_aminopeptidase"/>
</dbReference>
<evidence type="ECO:0000256" key="1">
    <source>
        <dbReference type="ARBA" id="ARBA00000098"/>
    </source>
</evidence>
<protein>
    <recommendedName>
        <fullName evidence="5">Aminopeptidase N</fullName>
        <ecNumber evidence="4">3.4.11.2</ecNumber>
    </recommendedName>
</protein>
<dbReference type="RefSeq" id="WP_015817349.1">
    <property type="nucleotide sequence ID" value="NC_012997.1"/>
</dbReference>
<evidence type="ECO:0000256" key="6">
    <source>
        <dbReference type="ARBA" id="ARBA00022438"/>
    </source>
</evidence>
<dbReference type="GO" id="GO:0016020">
    <property type="term" value="C:membrane"/>
    <property type="evidence" value="ECO:0007669"/>
    <property type="project" value="TreeGrafter"/>
</dbReference>
<dbReference type="AlphaFoldDB" id="C5BNG2"/>
<evidence type="ECO:0000256" key="8">
    <source>
        <dbReference type="ARBA" id="ARBA00022723"/>
    </source>
</evidence>
<dbReference type="InterPro" id="IPR014782">
    <property type="entry name" value="Peptidase_M1_dom"/>
</dbReference>
<keyword evidence="11" id="KW-0482">Metalloprotease</keyword>
<dbReference type="GO" id="GO:0070006">
    <property type="term" value="F:metalloaminopeptidase activity"/>
    <property type="evidence" value="ECO:0007669"/>
    <property type="project" value="TreeGrafter"/>
</dbReference>
<dbReference type="GO" id="GO:0008270">
    <property type="term" value="F:zinc ion binding"/>
    <property type="evidence" value="ECO:0007669"/>
    <property type="project" value="InterPro"/>
</dbReference>
<dbReference type="NCBIfam" id="TIGR02412">
    <property type="entry name" value="pepN_strep_liv"/>
    <property type="match status" value="1"/>
</dbReference>
<dbReference type="FunFam" id="1.10.390.10:FF:000006">
    <property type="entry name" value="Puromycin-sensitive aminopeptidase"/>
    <property type="match status" value="1"/>
</dbReference>
<dbReference type="Pfam" id="PF01433">
    <property type="entry name" value="Peptidase_M1"/>
    <property type="match status" value="1"/>
</dbReference>
<evidence type="ECO:0000313" key="16">
    <source>
        <dbReference type="Proteomes" id="UP000009080"/>
    </source>
</evidence>
<dbReference type="STRING" id="377629.TERTU_2955"/>
<organism evidence="15 16">
    <name type="scientific">Teredinibacter turnerae (strain ATCC 39867 / T7901)</name>
    <dbReference type="NCBI Taxonomy" id="377629"/>
    <lineage>
        <taxon>Bacteria</taxon>
        <taxon>Pseudomonadati</taxon>
        <taxon>Pseudomonadota</taxon>
        <taxon>Gammaproteobacteria</taxon>
        <taxon>Cellvibrionales</taxon>
        <taxon>Cellvibrionaceae</taxon>
        <taxon>Teredinibacter</taxon>
    </lineage>
</organism>
<dbReference type="GO" id="GO:0005737">
    <property type="term" value="C:cytoplasm"/>
    <property type="evidence" value="ECO:0007669"/>
    <property type="project" value="TreeGrafter"/>
</dbReference>
<dbReference type="Proteomes" id="UP000009080">
    <property type="component" value="Chromosome"/>
</dbReference>
<dbReference type="eggNOG" id="COG0308">
    <property type="taxonomic scope" value="Bacteria"/>
</dbReference>
<keyword evidence="10" id="KW-0862">Zinc</keyword>
<feature type="domain" description="Peptidase M1 membrane alanine aminopeptidase" evidence="12">
    <location>
        <begin position="272"/>
        <end position="485"/>
    </location>
</feature>
<sequence>MLNLRIRSIASTAAIALALCAGLSGCDKETASDDNHTASSDSVIREQQRYLSENYAAFRKRQIDNIVYHFAIDLTEREQFHGIATIDFDLIKQGDDVSLDFYAGEINTITVNGTPLASTYEKWFINLPAANFKLGRNTVVVDYRRPYVTDGAGLNQYQDPESGNYYLYTQFEPYEANKFAPVFDQPNLKAETSFTVTAPKDWSVITTTRETKIENLPEARRWHFPTSAKLPTYVFSLHAGPYAVWEDDYPLVPLRLFARREIANQIDPTYWFQVTRDSFAFFNAYYDFPYPFQKYDQLIVPNFNFGAMENVGAVTFSEERFGSDADPSPQDKFRLASVIAHEMAHMWFGNVVTMNWWNGLWLNESFATLMANKAMEANPQYGDAALAFLSFKNRGYYADQLVTTHPIDMAVSHPGEVFGLIDEISYAKGAAVLKQLSHLAGNEKFREAIAYYIAKNQYSNTQLTDFTGAIAEKTGLDMSTWTVQWLYTPGVNTIEASFECEGGKLVSLNLLQTAPPQWPQLRTQKVQLGLFNTQASGTLKLSQTLPVVYEGASTPVDLAAEPAGCPDFVYPNYEEWGYVKLALDEISMATLMQTGIGGFSDEHMRSAIWQILGDMVNSLRLPLTDYVNFIVANLPAETSVDNLTFLMEPATHAFNDLEAMPPSDASRAALAALETVAWSQFNTAPEDSLRRRALFELVTVTTHTSERLDALKNLIAARPPARGALTVQWLRWQAIQQLSRYDVKGYQALIDTELERDTSETGRQASLLARAIAPTKSAKKPWVDALLDPDSAVTLSEMRAVWENLYPGKQRAMLAETGPDILAALPAISEQREAIFLSKLAEKFIPVGCRSSSVNALENAIQNKSEYAPAVVRALRIRHQEDARCVAKTALVPAA</sequence>
<evidence type="ECO:0000256" key="9">
    <source>
        <dbReference type="ARBA" id="ARBA00022801"/>
    </source>
</evidence>
<dbReference type="GO" id="GO:0043171">
    <property type="term" value="P:peptide catabolic process"/>
    <property type="evidence" value="ECO:0007669"/>
    <property type="project" value="TreeGrafter"/>
</dbReference>
<name>C5BNG2_TERTT</name>
<accession>C5BNG2</accession>
<dbReference type="CDD" id="cd09602">
    <property type="entry name" value="M1_APN"/>
    <property type="match status" value="1"/>
</dbReference>
<dbReference type="InterPro" id="IPR050344">
    <property type="entry name" value="Peptidase_M1_aminopeptidases"/>
</dbReference>
<evidence type="ECO:0000256" key="5">
    <source>
        <dbReference type="ARBA" id="ARBA00015611"/>
    </source>
</evidence>
<dbReference type="GO" id="GO:0016285">
    <property type="term" value="F:alanyl aminopeptidase activity"/>
    <property type="evidence" value="ECO:0007669"/>
    <property type="project" value="UniProtKB-EC"/>
</dbReference>
<dbReference type="GO" id="GO:0005615">
    <property type="term" value="C:extracellular space"/>
    <property type="evidence" value="ECO:0007669"/>
    <property type="project" value="TreeGrafter"/>
</dbReference>
<evidence type="ECO:0000256" key="2">
    <source>
        <dbReference type="ARBA" id="ARBA00001947"/>
    </source>
</evidence>
<dbReference type="Gene3D" id="1.10.390.10">
    <property type="entry name" value="Neutral Protease Domain 2"/>
    <property type="match status" value="1"/>
</dbReference>
<dbReference type="Gene3D" id="2.60.40.1730">
    <property type="entry name" value="tricorn interacting facor f3 domain"/>
    <property type="match status" value="1"/>
</dbReference>
<dbReference type="KEGG" id="ttu:TERTU_2955"/>
<dbReference type="OrthoDB" id="100605at2"/>